<name>A0A2T6CE35_9RHOB</name>
<comment type="caution">
    <text evidence="1">The sequence shown here is derived from an EMBL/GenBank/DDBJ whole genome shotgun (WGS) entry which is preliminary data.</text>
</comment>
<dbReference type="OrthoDB" id="6086702at2"/>
<proteinExistence type="predicted"/>
<dbReference type="Proteomes" id="UP000244092">
    <property type="component" value="Unassembled WGS sequence"/>
</dbReference>
<dbReference type="Gene3D" id="3.20.20.370">
    <property type="entry name" value="Glycoside hydrolase/deacetylase"/>
    <property type="match status" value="1"/>
</dbReference>
<dbReference type="CDD" id="cd10928">
    <property type="entry name" value="CE4_u4"/>
    <property type="match status" value="1"/>
</dbReference>
<dbReference type="SUPFAM" id="SSF88713">
    <property type="entry name" value="Glycoside hydrolase/deacetylase"/>
    <property type="match status" value="1"/>
</dbReference>
<dbReference type="RefSeq" id="WP_051544654.1">
    <property type="nucleotide sequence ID" value="NZ_QBKU01000006.1"/>
</dbReference>
<dbReference type="InterPro" id="IPR049591">
    <property type="entry name" value="CE4_u4-like"/>
</dbReference>
<dbReference type="InterPro" id="IPR011330">
    <property type="entry name" value="Glyco_hydro/deAcase_b/a-brl"/>
</dbReference>
<evidence type="ECO:0008006" key="3">
    <source>
        <dbReference type="Google" id="ProtNLM"/>
    </source>
</evidence>
<accession>A0A2T6CE35</accession>
<dbReference type="EMBL" id="QBKU01000006">
    <property type="protein sequence ID" value="PTX73735.1"/>
    <property type="molecule type" value="Genomic_DNA"/>
</dbReference>
<organism evidence="1 2">
    <name type="scientific">Sulfitobacter mediterraneus</name>
    <dbReference type="NCBI Taxonomy" id="83219"/>
    <lineage>
        <taxon>Bacteria</taxon>
        <taxon>Pseudomonadati</taxon>
        <taxon>Pseudomonadota</taxon>
        <taxon>Alphaproteobacteria</taxon>
        <taxon>Rhodobacterales</taxon>
        <taxon>Roseobacteraceae</taxon>
        <taxon>Sulfitobacter</taxon>
    </lineage>
</organism>
<gene>
    <name evidence="1" type="ORF">C8N31_106200</name>
</gene>
<protein>
    <recommendedName>
        <fullName evidence="3">Polysaccharide deacetylase</fullName>
    </recommendedName>
</protein>
<reference evidence="1 2" key="1">
    <citation type="submission" date="2018-04" db="EMBL/GenBank/DDBJ databases">
        <title>Genomic Encyclopedia of Archaeal and Bacterial Type Strains, Phase II (KMG-II): from individual species to whole genera.</title>
        <authorList>
            <person name="Goeker M."/>
        </authorList>
    </citation>
    <scope>NUCLEOTIDE SEQUENCE [LARGE SCALE GENOMIC DNA]</scope>
    <source>
        <strain evidence="1 2">DSM 12244</strain>
    </source>
</reference>
<evidence type="ECO:0000313" key="1">
    <source>
        <dbReference type="EMBL" id="PTX73735.1"/>
    </source>
</evidence>
<sequence length="264" mass="28937">MAAEVDLTGWAALERELSLWKQADEIPTFWWRDDDAERPTAALDQLIGLSDRFGAPLHLAAVPKGVGPELAARLDPCKQVFVLQHGFAHINHEPKGKRASEVGVTRDLQSQITDLQAGWELMLAAKLPNLLPVVVPPWNRIAPRTVQVLPQLGYQMVSAFDPRPSATTAEGLLEVNCHIDPVRWKEGAVFRGTDKTLQQAVSHLAARRTGQADRQEPTGFLTHHLQTDAATWDFAEALLDRLTGVGGGTWITLASVLKQGHAHG</sequence>
<evidence type="ECO:0000313" key="2">
    <source>
        <dbReference type="Proteomes" id="UP000244092"/>
    </source>
</evidence>
<dbReference type="AlphaFoldDB" id="A0A2T6CE35"/>
<dbReference type="GO" id="GO:0005975">
    <property type="term" value="P:carbohydrate metabolic process"/>
    <property type="evidence" value="ECO:0007669"/>
    <property type="project" value="InterPro"/>
</dbReference>